<feature type="domain" description="Major facilitator superfamily (MFS) profile" evidence="9">
    <location>
        <begin position="232"/>
        <end position="440"/>
    </location>
</feature>
<evidence type="ECO:0000256" key="7">
    <source>
        <dbReference type="SAM" id="MobiDB-lite"/>
    </source>
</evidence>
<accession>F0EGK4</accession>
<evidence type="ECO:0000259" key="9">
    <source>
        <dbReference type="PROSITE" id="PS50850"/>
    </source>
</evidence>
<evidence type="ECO:0000256" key="3">
    <source>
        <dbReference type="ARBA" id="ARBA00022475"/>
    </source>
</evidence>
<dbReference type="SUPFAM" id="SSF103473">
    <property type="entry name" value="MFS general substrate transporter"/>
    <property type="match status" value="1"/>
</dbReference>
<proteinExistence type="predicted"/>
<feature type="transmembrane region" description="Helical" evidence="8">
    <location>
        <begin position="173"/>
        <end position="194"/>
    </location>
</feature>
<reference evidence="10 11" key="1">
    <citation type="submission" date="2011-01" db="EMBL/GenBank/DDBJ databases">
        <authorList>
            <person name="Muzny D."/>
            <person name="Qin X."/>
            <person name="Deng J."/>
            <person name="Jiang H."/>
            <person name="Liu Y."/>
            <person name="Qu J."/>
            <person name="Song X.-Z."/>
            <person name="Zhang L."/>
            <person name="Thornton R."/>
            <person name="Coyle M."/>
            <person name="Francisco L."/>
            <person name="Jackson L."/>
            <person name="Javaid M."/>
            <person name="Korchina V."/>
            <person name="Kovar C."/>
            <person name="Mata R."/>
            <person name="Mathew T."/>
            <person name="Ngo R."/>
            <person name="Nguyen L."/>
            <person name="Nguyen N."/>
            <person name="Okwuonu G."/>
            <person name="Ongeri F."/>
            <person name="Pham C."/>
            <person name="Simmons D."/>
            <person name="Wilczek-Boney K."/>
            <person name="Hale W."/>
            <person name="Jakkamsetti A."/>
            <person name="Pham P."/>
            <person name="Ruth R."/>
            <person name="San Lucas F."/>
            <person name="Warren J."/>
            <person name="Zhang J."/>
            <person name="Zhao Z."/>
            <person name="Zhou C."/>
            <person name="Zhu D."/>
            <person name="Lee S."/>
            <person name="Bess C."/>
            <person name="Blankenburg K."/>
            <person name="Forbes L."/>
            <person name="Fu Q."/>
            <person name="Gubbala S."/>
            <person name="Hirani K."/>
            <person name="Jayaseelan J.C."/>
            <person name="Lara F."/>
            <person name="Munidasa M."/>
            <person name="Palculict T."/>
            <person name="Patil S."/>
            <person name="Pu L.-L."/>
            <person name="Saada N."/>
            <person name="Tang L."/>
            <person name="Weissenberger G."/>
            <person name="Zhu Y."/>
            <person name="Hemphill L."/>
            <person name="Shang Y."/>
            <person name="Youmans B."/>
            <person name="Ayvaz T."/>
            <person name="Ross M."/>
            <person name="Santibanez J."/>
            <person name="Aqrawi P."/>
            <person name="Gross S."/>
            <person name="Joshi V."/>
            <person name="Fowler G."/>
            <person name="Nazareth L."/>
            <person name="Reid J."/>
            <person name="Worley K."/>
            <person name="Petrosino J."/>
            <person name="Highlander S."/>
            <person name="Gibbs R."/>
        </authorList>
    </citation>
    <scope>NUCLEOTIDE SEQUENCE [LARGE SCALE GENOMIC DNA]</scope>
    <source>
        <strain evidence="10 11">ATCC 12755</strain>
    </source>
</reference>
<feature type="transmembrane region" description="Helical" evidence="8">
    <location>
        <begin position="386"/>
        <end position="410"/>
    </location>
</feature>
<protein>
    <recommendedName>
        <fullName evidence="9">Major facilitator superfamily (MFS) profile domain-containing protein</fullName>
    </recommendedName>
</protein>
<dbReference type="Gene3D" id="1.20.1250.20">
    <property type="entry name" value="MFS general substrate transporter like domains"/>
    <property type="match status" value="1"/>
</dbReference>
<dbReference type="PANTHER" id="PTHR23513">
    <property type="entry name" value="INTEGRAL MEMBRANE EFFLUX PROTEIN-RELATED"/>
    <property type="match status" value="1"/>
</dbReference>
<keyword evidence="6 8" id="KW-0472">Membrane</keyword>
<dbReference type="InterPro" id="IPR036259">
    <property type="entry name" value="MFS_trans_sf"/>
</dbReference>
<feature type="compositionally biased region" description="Polar residues" evidence="7">
    <location>
        <begin position="431"/>
        <end position="440"/>
    </location>
</feature>
<evidence type="ECO:0000256" key="1">
    <source>
        <dbReference type="ARBA" id="ARBA00004651"/>
    </source>
</evidence>
<evidence type="ECO:0000256" key="5">
    <source>
        <dbReference type="ARBA" id="ARBA00022989"/>
    </source>
</evidence>
<feature type="transmembrane region" description="Helical" evidence="8">
    <location>
        <begin position="43"/>
        <end position="64"/>
    </location>
</feature>
<keyword evidence="3" id="KW-1003">Cell membrane</keyword>
<sequence>MISMKEYQQNNGYRALVNAALLSGIGMSLFNIVFVVYASTLPFNALAVSLASMALLVPDLLRILTGYLADRTKNKVQWMISSRLLQGVLFVALAFLIQLPPSLWSFFLLLGINIVSDCLGAYCSGLQLPYVRRLVPADTLDSAMGFQMACQTTVQIVFQGIGAWGIILLNNNFAAFGLINAVTFFLAAIVIFLNRSLFYAVPGKINQAATPLFQNFSDTFKLLTGTAFLKKMILFALLINTLAASTSGLLNLQLLDDLALWFATYGNTVAMAGIATSIGMVAGALFAADWFKNTGLVRLIAYTSFVLCLLTLNFLFLHNRWLMIALLFAEGYLIGKINPRFSAHLIREIDEEHLAISSGIFSTIVMLGGPVGQMVFLGIGNRYHVAWSWLLYLLFAFLVAIAALVAAGTLEKTPTTAAPKIAAERTEDWQETTSVLPEKK</sequence>
<evidence type="ECO:0000313" key="11">
    <source>
        <dbReference type="Proteomes" id="UP000004835"/>
    </source>
</evidence>
<evidence type="ECO:0000256" key="6">
    <source>
        <dbReference type="ARBA" id="ARBA00023136"/>
    </source>
</evidence>
<organism evidence="10 11">
    <name type="scientific">Enterococcus casseliflavus ATCC 12755</name>
    <dbReference type="NCBI Taxonomy" id="888066"/>
    <lineage>
        <taxon>Bacteria</taxon>
        <taxon>Bacillati</taxon>
        <taxon>Bacillota</taxon>
        <taxon>Bacilli</taxon>
        <taxon>Lactobacillales</taxon>
        <taxon>Enterococcaceae</taxon>
        <taxon>Enterococcus</taxon>
    </lineage>
</organism>
<feature type="transmembrane region" description="Helical" evidence="8">
    <location>
        <begin position="144"/>
        <end position="167"/>
    </location>
</feature>
<dbReference type="GO" id="GO:0022857">
    <property type="term" value="F:transmembrane transporter activity"/>
    <property type="evidence" value="ECO:0007669"/>
    <property type="project" value="InterPro"/>
</dbReference>
<evidence type="ECO:0000256" key="4">
    <source>
        <dbReference type="ARBA" id="ARBA00022692"/>
    </source>
</evidence>
<dbReference type="Proteomes" id="UP000004835">
    <property type="component" value="Unassembled WGS sequence"/>
</dbReference>
<dbReference type="PROSITE" id="PS50850">
    <property type="entry name" value="MFS"/>
    <property type="match status" value="1"/>
</dbReference>
<evidence type="ECO:0000256" key="2">
    <source>
        <dbReference type="ARBA" id="ARBA00022448"/>
    </source>
</evidence>
<feature type="transmembrane region" description="Helical" evidence="8">
    <location>
        <begin position="359"/>
        <end position="380"/>
    </location>
</feature>
<dbReference type="AlphaFoldDB" id="F0EGK4"/>
<evidence type="ECO:0000313" key="10">
    <source>
        <dbReference type="EMBL" id="EGC70924.1"/>
    </source>
</evidence>
<feature type="transmembrane region" description="Helical" evidence="8">
    <location>
        <begin position="12"/>
        <end position="37"/>
    </location>
</feature>
<comment type="subcellular location">
    <subcellularLocation>
        <location evidence="1">Cell membrane</location>
        <topology evidence="1">Multi-pass membrane protein</topology>
    </subcellularLocation>
</comment>
<feature type="transmembrane region" description="Helical" evidence="8">
    <location>
        <begin position="232"/>
        <end position="252"/>
    </location>
</feature>
<keyword evidence="2" id="KW-0813">Transport</keyword>
<dbReference type="InterPro" id="IPR020846">
    <property type="entry name" value="MFS_dom"/>
</dbReference>
<dbReference type="HOGENOM" id="CLU_051151_2_1_9"/>
<feature type="region of interest" description="Disordered" evidence="7">
    <location>
        <begin position="421"/>
        <end position="440"/>
    </location>
</feature>
<gene>
    <name evidence="10" type="ORF">HMPREF9087_0301</name>
</gene>
<evidence type="ECO:0000256" key="8">
    <source>
        <dbReference type="SAM" id="Phobius"/>
    </source>
</evidence>
<dbReference type="EMBL" id="AEWT01000002">
    <property type="protein sequence ID" value="EGC70924.1"/>
    <property type="molecule type" value="Genomic_DNA"/>
</dbReference>
<dbReference type="GO" id="GO:0005886">
    <property type="term" value="C:plasma membrane"/>
    <property type="evidence" value="ECO:0007669"/>
    <property type="project" value="UniProtKB-SubCell"/>
</dbReference>
<comment type="caution">
    <text evidence="10">The sequence shown here is derived from an EMBL/GenBank/DDBJ whole genome shotgun (WGS) entry which is preliminary data.</text>
</comment>
<keyword evidence="4 8" id="KW-0812">Transmembrane</keyword>
<feature type="transmembrane region" description="Helical" evidence="8">
    <location>
        <begin position="295"/>
        <end position="315"/>
    </location>
</feature>
<keyword evidence="5 8" id="KW-1133">Transmembrane helix</keyword>
<dbReference type="PANTHER" id="PTHR23513:SF6">
    <property type="entry name" value="MAJOR FACILITATOR SUPERFAMILY ASSOCIATED DOMAIN-CONTAINING PROTEIN"/>
    <property type="match status" value="1"/>
</dbReference>
<name>F0EGK4_ENTCA</name>
<feature type="transmembrane region" description="Helical" evidence="8">
    <location>
        <begin position="258"/>
        <end position="288"/>
    </location>
</feature>